<dbReference type="Proteomes" id="UP000009168">
    <property type="component" value="Unassembled WGS sequence"/>
</dbReference>
<reference evidence="2" key="1">
    <citation type="journal article" date="2006" name="PLoS Biol.">
        <title>Macronuclear genome sequence of the ciliate Tetrahymena thermophila, a model eukaryote.</title>
        <authorList>
            <person name="Eisen J.A."/>
            <person name="Coyne R.S."/>
            <person name="Wu M."/>
            <person name="Wu D."/>
            <person name="Thiagarajan M."/>
            <person name="Wortman J.R."/>
            <person name="Badger J.H."/>
            <person name="Ren Q."/>
            <person name="Amedeo P."/>
            <person name="Jones K.M."/>
            <person name="Tallon L.J."/>
            <person name="Delcher A.L."/>
            <person name="Salzberg S.L."/>
            <person name="Silva J.C."/>
            <person name="Haas B.J."/>
            <person name="Majoros W.H."/>
            <person name="Farzad M."/>
            <person name="Carlton J.M."/>
            <person name="Smith R.K. Jr."/>
            <person name="Garg J."/>
            <person name="Pearlman R.E."/>
            <person name="Karrer K.M."/>
            <person name="Sun L."/>
            <person name="Manning G."/>
            <person name="Elde N.C."/>
            <person name="Turkewitz A.P."/>
            <person name="Asai D.J."/>
            <person name="Wilkes D.E."/>
            <person name="Wang Y."/>
            <person name="Cai H."/>
            <person name="Collins K."/>
            <person name="Stewart B.A."/>
            <person name="Lee S.R."/>
            <person name="Wilamowska K."/>
            <person name="Weinberg Z."/>
            <person name="Ruzzo W.L."/>
            <person name="Wloga D."/>
            <person name="Gaertig J."/>
            <person name="Frankel J."/>
            <person name="Tsao C.-C."/>
            <person name="Gorovsky M.A."/>
            <person name="Keeling P.J."/>
            <person name="Waller R.F."/>
            <person name="Patron N.J."/>
            <person name="Cherry J.M."/>
            <person name="Stover N.A."/>
            <person name="Krieger C.J."/>
            <person name="del Toro C."/>
            <person name="Ryder H.F."/>
            <person name="Williamson S.C."/>
            <person name="Barbeau R.A."/>
            <person name="Hamilton E.P."/>
            <person name="Orias E."/>
        </authorList>
    </citation>
    <scope>NUCLEOTIDE SEQUENCE [LARGE SCALE GENOMIC DNA]</scope>
    <source>
        <strain evidence="2">SB210</strain>
    </source>
</reference>
<name>Q24CW5_TETTS</name>
<dbReference type="EMBL" id="GG662338">
    <property type="protein sequence ID" value="EAS05643.2"/>
    <property type="molecule type" value="Genomic_DNA"/>
</dbReference>
<dbReference type="KEGG" id="tet:TTHERM_00713360"/>
<protein>
    <recommendedName>
        <fullName evidence="3">Kinase domain protein</fullName>
    </recommendedName>
</protein>
<evidence type="ECO:0000313" key="1">
    <source>
        <dbReference type="EMBL" id="EAS05643.2"/>
    </source>
</evidence>
<dbReference type="InParanoid" id="Q24CW5"/>
<sequence>MEISFLEKYNKMDSKVMHIYSSGQAFKDWQQKYMQQQLSEPSFRVQIFYYTQSIKEIPPEQKQFLQSQHSQSINSLKFQFNLTKLSNADELNIRFLLKSLTSLKKISFSALFNQVQSSLAKLIMESGLTHLQGIKILKFQNSFFSTTEFSQFLRNLHNLQQLQLTIPDQADIESNIITESQNLSHLTTYKISFGQEGQHSTINPEQILQIPPHINEKCSSLVDIVMNQIIEMPNLNKLVLNISGRLKGEEQIKLLNYCLSHKKHLKSIQIDLSYHRIAYNIANIIQLDANIETLKLNCSSSYNFCFEEIQLNKIQLKQINENHNSLPDLSQNNNLESNKDDNCSSIIQSHKANNKNTFIINDKMHDKNNLCKQNNSLFQFTQLQKLHLKLNFNKSDLVNSLFNFLHRQINLSKTLKTLHLEISFTQKNICIQTIGHFLSKMQSLETLVFRCHSKQIEKRDNVYLLRQISKIKNLKELTFNMKVQQIDSDYSDLLQYFNQKCIKLDINMYINVGLIQISKKSLIIYPITQELMLYSVNEIKKQTDILNYLISCFRNNTQLQKIYLQMSNIANQSSQEVQQFIANLSCFEQLEEICIAFTQFNILDIKFVLNELANILPKLQLLKVLQVQNRHFQQSNFKEEYQKLLVTSISSNLYLKNINLENYSNQTYEDYQLLYLQNLLNVKSKYSKKLIPQIKSLQQNWQQILRKDIISDLATQFLI</sequence>
<evidence type="ECO:0008006" key="3">
    <source>
        <dbReference type="Google" id="ProtNLM"/>
    </source>
</evidence>
<gene>
    <name evidence="1" type="ORF">TTHERM_00713360</name>
</gene>
<dbReference type="SUPFAM" id="SSF52047">
    <property type="entry name" value="RNI-like"/>
    <property type="match status" value="1"/>
</dbReference>
<proteinExistence type="predicted"/>
<dbReference type="HOGENOM" id="CLU_373647_0_0_1"/>
<accession>Q24CW5</accession>
<dbReference type="RefSeq" id="XP_001025888.2">
    <property type="nucleotide sequence ID" value="XM_001025888.2"/>
</dbReference>
<keyword evidence="2" id="KW-1185">Reference proteome</keyword>
<dbReference type="AlphaFoldDB" id="Q24CW5"/>
<evidence type="ECO:0000313" key="2">
    <source>
        <dbReference type="Proteomes" id="UP000009168"/>
    </source>
</evidence>
<dbReference type="Gene3D" id="3.80.10.10">
    <property type="entry name" value="Ribonuclease Inhibitor"/>
    <property type="match status" value="1"/>
</dbReference>
<dbReference type="InterPro" id="IPR032675">
    <property type="entry name" value="LRR_dom_sf"/>
</dbReference>
<dbReference type="GeneID" id="7837469"/>
<organism evidence="1 2">
    <name type="scientific">Tetrahymena thermophila (strain SB210)</name>
    <dbReference type="NCBI Taxonomy" id="312017"/>
    <lineage>
        <taxon>Eukaryota</taxon>
        <taxon>Sar</taxon>
        <taxon>Alveolata</taxon>
        <taxon>Ciliophora</taxon>
        <taxon>Intramacronucleata</taxon>
        <taxon>Oligohymenophorea</taxon>
        <taxon>Hymenostomatida</taxon>
        <taxon>Tetrahymenina</taxon>
        <taxon>Tetrahymenidae</taxon>
        <taxon>Tetrahymena</taxon>
    </lineage>
</organism>